<dbReference type="InterPro" id="IPR014729">
    <property type="entry name" value="Rossmann-like_a/b/a_fold"/>
</dbReference>
<dbReference type="GO" id="GO:0003919">
    <property type="term" value="F:FMN adenylyltransferase activity"/>
    <property type="evidence" value="ECO:0007669"/>
    <property type="project" value="UniProtKB-UniRule"/>
</dbReference>
<evidence type="ECO:0000256" key="5">
    <source>
        <dbReference type="ARBA" id="ARBA00022643"/>
    </source>
</evidence>
<dbReference type="AlphaFoldDB" id="A0A451CZ96"/>
<dbReference type="UniPathway" id="UPA00277">
    <property type="reaction ID" value="UER00407"/>
</dbReference>
<comment type="pathway">
    <text evidence="3 15">Cofactor biosynthesis; FMN biosynthesis; FMN from riboflavin (ATP route): step 1/1.</text>
</comment>
<dbReference type="OrthoDB" id="9803667at2"/>
<dbReference type="InterPro" id="IPR023468">
    <property type="entry name" value="Riboflavin_kinase"/>
</dbReference>
<keyword evidence="7 15" id="KW-0548">Nucleotidyltransferase</keyword>
<dbReference type="InterPro" id="IPR015865">
    <property type="entry name" value="Riboflavin_kinase_bac/euk"/>
</dbReference>
<evidence type="ECO:0000256" key="13">
    <source>
        <dbReference type="ARBA" id="ARBA00047880"/>
    </source>
</evidence>
<evidence type="ECO:0000313" key="18">
    <source>
        <dbReference type="Proteomes" id="UP000294364"/>
    </source>
</evidence>
<dbReference type="NCBIfam" id="NF004163">
    <property type="entry name" value="PRK05627.1-6"/>
    <property type="match status" value="1"/>
</dbReference>
<evidence type="ECO:0000256" key="6">
    <source>
        <dbReference type="ARBA" id="ARBA00022679"/>
    </source>
</evidence>
<dbReference type="SUPFAM" id="SSF52374">
    <property type="entry name" value="Nucleotidylyl transferase"/>
    <property type="match status" value="1"/>
</dbReference>
<dbReference type="EMBL" id="LR217698">
    <property type="protein sequence ID" value="VFP78618.1"/>
    <property type="molecule type" value="Genomic_DNA"/>
</dbReference>
<keyword evidence="5 15" id="KW-0288">FMN</keyword>
<dbReference type="InterPro" id="IPR002606">
    <property type="entry name" value="Riboflavin_kinase_bac"/>
</dbReference>
<sequence length="313" mass="35542">MQLIRGIHNLRKYHQGCVLTVGNFDGVHRGHQKLLAKLYEEGLQRNTSVMVMIFEPHPLEFFSNKHAPARLTRLHEKVRLLARSGVDWVLCIRFNHDFSSYSPQNFISEILVKKLNIQLLIVGSDFQFGIHRSGDFPLLKEASIHYGFDIINFKALCDSENRISSTAIRHALSEDNFELAQRLLGRPFSISGRVIHGDALGRVIGFPTANLSLSRVVLPLAGVYIVHVQGYDSRILPGIANIGVRPTFNLGAQQLEIYLFDFSLDIYGKYLEVVMLRKIRAEQRFDSINELKNQIKNDVVTARNFFKNQALGG</sequence>
<evidence type="ECO:0000256" key="1">
    <source>
        <dbReference type="ARBA" id="ARBA00002121"/>
    </source>
</evidence>
<dbReference type="Gene3D" id="3.40.50.620">
    <property type="entry name" value="HUPs"/>
    <property type="match status" value="1"/>
</dbReference>
<dbReference type="SUPFAM" id="SSF82114">
    <property type="entry name" value="Riboflavin kinase-like"/>
    <property type="match status" value="1"/>
</dbReference>
<dbReference type="Gene3D" id="2.40.30.30">
    <property type="entry name" value="Riboflavin kinase-like"/>
    <property type="match status" value="1"/>
</dbReference>
<evidence type="ECO:0000256" key="7">
    <source>
        <dbReference type="ARBA" id="ARBA00022695"/>
    </source>
</evidence>
<dbReference type="EC" id="2.7.1.26" evidence="15"/>
<keyword evidence="10 15" id="KW-0274">FAD</keyword>
<dbReference type="RefSeq" id="WP_157991938.1">
    <property type="nucleotide sequence ID" value="NZ_LR217698.1"/>
</dbReference>
<dbReference type="GO" id="GO:0005524">
    <property type="term" value="F:ATP binding"/>
    <property type="evidence" value="ECO:0007669"/>
    <property type="project" value="UniProtKB-UniRule"/>
</dbReference>
<dbReference type="GO" id="GO:0009398">
    <property type="term" value="P:FMN biosynthetic process"/>
    <property type="evidence" value="ECO:0007669"/>
    <property type="project" value="UniProtKB-UniRule"/>
</dbReference>
<dbReference type="CDD" id="cd02064">
    <property type="entry name" value="FAD_synthetase_N"/>
    <property type="match status" value="1"/>
</dbReference>
<name>A0A451CZ96_9GAMM</name>
<keyword evidence="9 15" id="KW-0418">Kinase</keyword>
<evidence type="ECO:0000256" key="9">
    <source>
        <dbReference type="ARBA" id="ARBA00022777"/>
    </source>
</evidence>
<gene>
    <name evidence="17" type="primary">ribF</name>
    <name evidence="17" type="ORF">ERCICURT3053_243</name>
</gene>
<dbReference type="PANTHER" id="PTHR22749:SF6">
    <property type="entry name" value="RIBOFLAVIN KINASE"/>
    <property type="match status" value="1"/>
</dbReference>
<evidence type="ECO:0000259" key="16">
    <source>
        <dbReference type="SMART" id="SM00904"/>
    </source>
</evidence>
<dbReference type="GO" id="GO:0006747">
    <property type="term" value="P:FAD biosynthetic process"/>
    <property type="evidence" value="ECO:0007669"/>
    <property type="project" value="UniProtKB-UniRule"/>
</dbReference>
<dbReference type="NCBIfam" id="NF004159">
    <property type="entry name" value="PRK05627.1-2"/>
    <property type="match status" value="1"/>
</dbReference>
<keyword evidence="11 15" id="KW-0067">ATP-binding</keyword>
<dbReference type="NCBIfam" id="TIGR00083">
    <property type="entry name" value="ribF"/>
    <property type="match status" value="1"/>
</dbReference>
<dbReference type="Pfam" id="PF01687">
    <property type="entry name" value="Flavokinase"/>
    <property type="match status" value="1"/>
</dbReference>
<evidence type="ECO:0000256" key="8">
    <source>
        <dbReference type="ARBA" id="ARBA00022741"/>
    </source>
</evidence>
<evidence type="ECO:0000256" key="10">
    <source>
        <dbReference type="ARBA" id="ARBA00022827"/>
    </source>
</evidence>
<comment type="function">
    <text evidence="1">Catalyzes the phosphorylation of riboflavin to FMN followed by the adenylation of FMN to FAD.</text>
</comment>
<accession>A0A451CZ96</accession>
<evidence type="ECO:0000256" key="12">
    <source>
        <dbReference type="ARBA" id="ARBA00023268"/>
    </source>
</evidence>
<dbReference type="SMART" id="SM00904">
    <property type="entry name" value="Flavokinase"/>
    <property type="match status" value="1"/>
</dbReference>
<dbReference type="InterPro" id="IPR015864">
    <property type="entry name" value="FAD_synthase"/>
</dbReference>
<dbReference type="FunFam" id="3.40.50.620:FF:000021">
    <property type="entry name" value="Riboflavin biosynthesis protein"/>
    <property type="match status" value="1"/>
</dbReference>
<evidence type="ECO:0000256" key="14">
    <source>
        <dbReference type="ARBA" id="ARBA00049494"/>
    </source>
</evidence>
<feature type="domain" description="Riboflavin kinase" evidence="16">
    <location>
        <begin position="183"/>
        <end position="307"/>
    </location>
</feature>
<dbReference type="Proteomes" id="UP000294364">
    <property type="component" value="Chromosome"/>
</dbReference>
<comment type="pathway">
    <text evidence="2 15">Cofactor biosynthesis; FAD biosynthesis; FAD from FMN: step 1/1.</text>
</comment>
<reference evidence="17 18" key="1">
    <citation type="submission" date="2019-02" db="EMBL/GenBank/DDBJ databases">
        <authorList>
            <person name="Manzano-Marin A."/>
            <person name="Manzano-Marin A."/>
        </authorList>
    </citation>
    <scope>NUCLEOTIDE SEQUENCE [LARGE SCALE GENOMIC DNA]</scope>
    <source>
        <strain evidence="17 18">ErCicurtihirsuta</strain>
    </source>
</reference>
<evidence type="ECO:0000256" key="11">
    <source>
        <dbReference type="ARBA" id="ARBA00022840"/>
    </source>
</evidence>
<evidence type="ECO:0000256" key="15">
    <source>
        <dbReference type="PIRNR" id="PIRNR004491"/>
    </source>
</evidence>
<dbReference type="GO" id="GO:0008531">
    <property type="term" value="F:riboflavin kinase activity"/>
    <property type="evidence" value="ECO:0007669"/>
    <property type="project" value="UniProtKB-UniRule"/>
</dbReference>
<dbReference type="NCBIfam" id="NF004160">
    <property type="entry name" value="PRK05627.1-3"/>
    <property type="match status" value="1"/>
</dbReference>
<comment type="catalytic activity">
    <reaction evidence="13 15">
        <text>riboflavin + ATP = FMN + ADP + H(+)</text>
        <dbReference type="Rhea" id="RHEA:14357"/>
        <dbReference type="ChEBI" id="CHEBI:15378"/>
        <dbReference type="ChEBI" id="CHEBI:30616"/>
        <dbReference type="ChEBI" id="CHEBI:57986"/>
        <dbReference type="ChEBI" id="CHEBI:58210"/>
        <dbReference type="ChEBI" id="CHEBI:456216"/>
        <dbReference type="EC" id="2.7.1.26"/>
    </reaction>
</comment>
<evidence type="ECO:0000256" key="3">
    <source>
        <dbReference type="ARBA" id="ARBA00005201"/>
    </source>
</evidence>
<evidence type="ECO:0000313" key="17">
    <source>
        <dbReference type="EMBL" id="VFP78618.1"/>
    </source>
</evidence>
<keyword evidence="6 15" id="KW-0808">Transferase</keyword>
<dbReference type="PIRSF" id="PIRSF004491">
    <property type="entry name" value="FAD_Synth"/>
    <property type="match status" value="1"/>
</dbReference>
<dbReference type="PANTHER" id="PTHR22749">
    <property type="entry name" value="RIBOFLAVIN KINASE/FMN ADENYLYLTRANSFERASE"/>
    <property type="match status" value="1"/>
</dbReference>
<dbReference type="Pfam" id="PF06574">
    <property type="entry name" value="FAD_syn"/>
    <property type="match status" value="1"/>
</dbReference>
<keyword evidence="12" id="KW-0511">Multifunctional enzyme</keyword>
<dbReference type="InterPro" id="IPR023465">
    <property type="entry name" value="Riboflavin_kinase_dom_sf"/>
</dbReference>
<proteinExistence type="inferred from homology"/>
<dbReference type="GO" id="GO:0009231">
    <property type="term" value="P:riboflavin biosynthetic process"/>
    <property type="evidence" value="ECO:0007669"/>
    <property type="project" value="InterPro"/>
</dbReference>
<keyword evidence="8 15" id="KW-0547">Nucleotide-binding</keyword>
<protein>
    <recommendedName>
        <fullName evidence="15">Riboflavin biosynthesis protein</fullName>
    </recommendedName>
    <domain>
        <recommendedName>
            <fullName evidence="15">Riboflavin kinase</fullName>
            <ecNumber evidence="15">2.7.1.26</ecNumber>
        </recommendedName>
        <alternativeName>
            <fullName evidence="15">Flavokinase</fullName>
        </alternativeName>
    </domain>
    <domain>
        <recommendedName>
            <fullName evidence="15">FMN adenylyltransferase</fullName>
            <ecNumber evidence="15">2.7.7.2</ecNumber>
        </recommendedName>
        <alternativeName>
            <fullName evidence="15">FAD pyrophosphorylase</fullName>
        </alternativeName>
        <alternativeName>
            <fullName evidence="15">FAD synthase</fullName>
        </alternativeName>
    </domain>
</protein>
<dbReference type="NCBIfam" id="NF004162">
    <property type="entry name" value="PRK05627.1-5"/>
    <property type="match status" value="1"/>
</dbReference>
<comment type="catalytic activity">
    <reaction evidence="14 15">
        <text>FMN + ATP + H(+) = FAD + diphosphate</text>
        <dbReference type="Rhea" id="RHEA:17237"/>
        <dbReference type="ChEBI" id="CHEBI:15378"/>
        <dbReference type="ChEBI" id="CHEBI:30616"/>
        <dbReference type="ChEBI" id="CHEBI:33019"/>
        <dbReference type="ChEBI" id="CHEBI:57692"/>
        <dbReference type="ChEBI" id="CHEBI:58210"/>
        <dbReference type="EC" id="2.7.7.2"/>
    </reaction>
</comment>
<evidence type="ECO:0000256" key="4">
    <source>
        <dbReference type="ARBA" id="ARBA00022630"/>
    </source>
</evidence>
<evidence type="ECO:0000256" key="2">
    <source>
        <dbReference type="ARBA" id="ARBA00004726"/>
    </source>
</evidence>
<dbReference type="EC" id="2.7.7.2" evidence="15"/>
<comment type="similarity">
    <text evidence="15">Belongs to the ribF family.</text>
</comment>
<dbReference type="UniPathway" id="UPA00276">
    <property type="reaction ID" value="UER00406"/>
</dbReference>
<organism evidence="17 18">
    <name type="scientific">Candidatus Erwinia haradaeae</name>
    <dbReference type="NCBI Taxonomy" id="1922217"/>
    <lineage>
        <taxon>Bacteria</taxon>
        <taxon>Pseudomonadati</taxon>
        <taxon>Pseudomonadota</taxon>
        <taxon>Gammaproteobacteria</taxon>
        <taxon>Enterobacterales</taxon>
        <taxon>Erwiniaceae</taxon>
        <taxon>Erwinia</taxon>
    </lineage>
</organism>
<keyword evidence="4 15" id="KW-0285">Flavoprotein</keyword>